<sequence length="587" mass="64519">MWKKASTCLLLSAAALLHGAPAAAQRGADVLLSVPIDVDGVPRDLRLLRGESYEDAAVSFARDYGLLTHRDNNRVREMIDELSGLLKVKMEEIHASEAAEAAAASLAAEPTVQLTMPLTINGFTTELKKLESETVESAVERFLFSGGYSMEAMRELYPQLTALVNEKLASLAPPRKELFSFSLTIDQQQAIARHFEGGDPAQEAAETLRSIGITDADTVRRLAPQIANEINKRIAGLGVPTRAQEPAAPVQPPPQAKELFSLPLTINDQALVLVHYEGQTARESAARFLRENGLTSEQTVNELFPQLVQIIDNTLNKQREQEAESRAIAEAEAAARREAEEAARRAAAREPLIRLPIELGNNQQAVLEYFEGDNIEQTVESFLTQIGLQRGSTFDQNAAQLAGYIRQQLQPAEAPAQPAATPREPLVRFPVTLGSTAFTLEYFEGQEPGQVANSFCVEKYEQVRNEQGLQFDTNQLNECKNVLESSLRNLIAQKQQEQQQQQPQPQREEPAQPTPQQPSEPAAPSKPRGELLMTLDIELNDGSAPLAVHQNDDPEQVARAFCETHRVGLENVPTLVDAIRSGLAELK</sequence>
<protein>
    <submittedName>
        <fullName evidence="3">Uncharacterized protein</fullName>
    </submittedName>
</protein>
<reference evidence="3" key="1">
    <citation type="submission" date="2021-12" db="EMBL/GenBank/DDBJ databases">
        <title>Prjna785345.</title>
        <authorList>
            <person name="Rujirawat T."/>
            <person name="Krajaejun T."/>
        </authorList>
    </citation>
    <scope>NUCLEOTIDE SEQUENCE</scope>
    <source>
        <strain evidence="3">Pi057C3</strain>
    </source>
</reference>
<feature type="compositionally biased region" description="Low complexity" evidence="1">
    <location>
        <begin position="493"/>
        <end position="505"/>
    </location>
</feature>
<feature type="chain" id="PRO_5042258702" evidence="2">
    <location>
        <begin position="25"/>
        <end position="587"/>
    </location>
</feature>
<keyword evidence="4" id="KW-1185">Reference proteome</keyword>
<dbReference type="AlphaFoldDB" id="A0AAD5Q6X0"/>
<comment type="caution">
    <text evidence="3">The sequence shown here is derived from an EMBL/GenBank/DDBJ whole genome shotgun (WGS) entry which is preliminary data.</text>
</comment>
<keyword evidence="2" id="KW-0732">Signal</keyword>
<dbReference type="PANTHER" id="PTHR38150:SF1">
    <property type="entry name" value="PFU DOMAIN-CONTAINING PROTEIN"/>
    <property type="match status" value="1"/>
</dbReference>
<evidence type="ECO:0000313" key="3">
    <source>
        <dbReference type="EMBL" id="KAJ0401915.1"/>
    </source>
</evidence>
<evidence type="ECO:0000256" key="2">
    <source>
        <dbReference type="SAM" id="SignalP"/>
    </source>
</evidence>
<proteinExistence type="predicted"/>
<evidence type="ECO:0000256" key="1">
    <source>
        <dbReference type="SAM" id="MobiDB-lite"/>
    </source>
</evidence>
<gene>
    <name evidence="3" type="ORF">P43SY_003532</name>
</gene>
<evidence type="ECO:0000313" key="4">
    <source>
        <dbReference type="Proteomes" id="UP001209570"/>
    </source>
</evidence>
<feature type="region of interest" description="Disordered" evidence="1">
    <location>
        <begin position="493"/>
        <end position="527"/>
    </location>
</feature>
<dbReference type="Proteomes" id="UP001209570">
    <property type="component" value="Unassembled WGS sequence"/>
</dbReference>
<dbReference type="PANTHER" id="PTHR38150">
    <property type="entry name" value="EF-HAND DOMAIN-CONTAINING PROTEIN"/>
    <property type="match status" value="1"/>
</dbReference>
<accession>A0AAD5Q6X0</accession>
<feature type="signal peptide" evidence="2">
    <location>
        <begin position="1"/>
        <end position="24"/>
    </location>
</feature>
<dbReference type="EMBL" id="JAKCXM010000115">
    <property type="protein sequence ID" value="KAJ0401915.1"/>
    <property type="molecule type" value="Genomic_DNA"/>
</dbReference>
<organism evidence="3 4">
    <name type="scientific">Pythium insidiosum</name>
    <name type="common">Pythiosis disease agent</name>
    <dbReference type="NCBI Taxonomy" id="114742"/>
    <lineage>
        <taxon>Eukaryota</taxon>
        <taxon>Sar</taxon>
        <taxon>Stramenopiles</taxon>
        <taxon>Oomycota</taxon>
        <taxon>Peronosporomycetes</taxon>
        <taxon>Pythiales</taxon>
        <taxon>Pythiaceae</taxon>
        <taxon>Pythium</taxon>
    </lineage>
</organism>
<name>A0AAD5Q6X0_PYTIN</name>